<evidence type="ECO:0000256" key="12">
    <source>
        <dbReference type="ARBA" id="ARBA00023136"/>
    </source>
</evidence>
<comment type="function">
    <text evidence="17">Mannosyltransferase that operates in the biosynthetic pathway of dolichol-linked oligosaccharides, the glycan precursors employed in protein asparagine (N)-glycosylation. The assembly of dolichol-linked oligosaccharides begins on the cytosolic side of the endoplasmic reticulum membrane and finishes in its lumen. The sequential addition of sugars to dolichol pyrophosphate produces dolichol-linked oligosaccharides containing fourteen sugars, including two GlcNAcs, nine mannoses and three glucoses. Once assembled, the oligosaccharide is transferred from the lipid to nascent proteins by oligosaccharyltransferases. Catalyzes, on the cytoplasmic face of the endoplasmic reticulum, the addition of the first mannose residues to the dolichol-linked oligosaccharide chain, to produce Man1GlcNAc(2)-PP-dolichol core oligosaccharide. Man1GlcNAc(2)-PP-dolichol is a substrate for ALG2, the following enzyme in the biosynthetic pathway.</text>
</comment>
<dbReference type="InterPro" id="IPR026051">
    <property type="entry name" value="ALG1-like"/>
</dbReference>
<evidence type="ECO:0000256" key="16">
    <source>
        <dbReference type="ARBA" id="ARBA00045071"/>
    </source>
</evidence>
<gene>
    <name evidence="22" type="ORF">BaRGS_00001483</name>
</gene>
<dbReference type="GO" id="GO:0004578">
    <property type="term" value="F:chitobiosyldiphosphodolichol beta-mannosyltransferase activity"/>
    <property type="evidence" value="ECO:0007669"/>
    <property type="project" value="UniProtKB-EC"/>
</dbReference>
<comment type="catalytic activity">
    <reaction evidence="16">
        <text>an N,N'-diacetylchitobiosyl-diphospho-di-trans,poly-cis-dolichol + GDP-alpha-D-mannose = a beta-D-Man-(1-&gt;4)-beta-D-GlcNAc-(1-&gt;4)-alpha-D-GlcNAc-diphospho-di-trans,poly-cis-dolichol + GDP + H(+)</text>
        <dbReference type="Rhea" id="RHEA:13865"/>
        <dbReference type="Rhea" id="RHEA-COMP:19510"/>
        <dbReference type="Rhea" id="RHEA-COMP:19511"/>
        <dbReference type="ChEBI" id="CHEBI:15378"/>
        <dbReference type="ChEBI" id="CHEBI:57269"/>
        <dbReference type="ChEBI" id="CHEBI:57527"/>
        <dbReference type="ChEBI" id="CHEBI:58189"/>
        <dbReference type="ChEBI" id="CHEBI:58472"/>
        <dbReference type="EC" id="2.4.1.142"/>
    </reaction>
    <physiologicalReaction direction="left-to-right" evidence="16">
        <dbReference type="Rhea" id="RHEA:13866"/>
    </physiologicalReaction>
</comment>
<keyword evidence="6" id="KW-0328">Glycosyltransferase</keyword>
<comment type="pathway">
    <text evidence="2">Protein modification; protein glycosylation.</text>
</comment>
<keyword evidence="10" id="KW-0735">Signal-anchor</keyword>
<keyword evidence="11 20" id="KW-1133">Transmembrane helix</keyword>
<evidence type="ECO:0000256" key="1">
    <source>
        <dbReference type="ARBA" id="ARBA00004389"/>
    </source>
</evidence>
<dbReference type="InterPro" id="IPR001296">
    <property type="entry name" value="Glyco_trans_1"/>
</dbReference>
<evidence type="ECO:0000256" key="9">
    <source>
        <dbReference type="ARBA" id="ARBA00022824"/>
    </source>
</evidence>
<evidence type="ECO:0000256" key="4">
    <source>
        <dbReference type="ARBA" id="ARBA00015841"/>
    </source>
</evidence>
<dbReference type="Pfam" id="PF00534">
    <property type="entry name" value="Glycos_transf_1"/>
    <property type="match status" value="1"/>
</dbReference>
<evidence type="ECO:0000256" key="8">
    <source>
        <dbReference type="ARBA" id="ARBA00022692"/>
    </source>
</evidence>
<keyword evidence="23" id="KW-1185">Reference proteome</keyword>
<evidence type="ECO:0000256" key="10">
    <source>
        <dbReference type="ARBA" id="ARBA00022968"/>
    </source>
</evidence>
<evidence type="ECO:0000256" key="7">
    <source>
        <dbReference type="ARBA" id="ARBA00022679"/>
    </source>
</evidence>
<evidence type="ECO:0000256" key="17">
    <source>
        <dbReference type="ARBA" id="ARBA00056362"/>
    </source>
</evidence>
<reference evidence="22 23" key="1">
    <citation type="journal article" date="2023" name="Sci. Data">
        <title>Genome assembly of the Korean intertidal mud-creeper Batillaria attramentaria.</title>
        <authorList>
            <person name="Patra A.K."/>
            <person name="Ho P.T."/>
            <person name="Jun S."/>
            <person name="Lee S.J."/>
            <person name="Kim Y."/>
            <person name="Won Y.J."/>
        </authorList>
    </citation>
    <scope>NUCLEOTIDE SEQUENCE [LARGE SCALE GENOMIC DNA]</scope>
    <source>
        <strain evidence="22">Wonlab-2016</strain>
    </source>
</reference>
<keyword evidence="8 20" id="KW-0812">Transmembrane</keyword>
<evidence type="ECO:0000256" key="18">
    <source>
        <dbReference type="ARBA" id="ARBA00061237"/>
    </source>
</evidence>
<evidence type="ECO:0000256" key="19">
    <source>
        <dbReference type="ARBA" id="ARBA00082785"/>
    </source>
</evidence>
<proteinExistence type="inferred from homology"/>
<accession>A0ABD0M706</accession>
<organism evidence="22 23">
    <name type="scientific">Batillaria attramentaria</name>
    <dbReference type="NCBI Taxonomy" id="370345"/>
    <lineage>
        <taxon>Eukaryota</taxon>
        <taxon>Metazoa</taxon>
        <taxon>Spiralia</taxon>
        <taxon>Lophotrochozoa</taxon>
        <taxon>Mollusca</taxon>
        <taxon>Gastropoda</taxon>
        <taxon>Caenogastropoda</taxon>
        <taxon>Sorbeoconcha</taxon>
        <taxon>Cerithioidea</taxon>
        <taxon>Batillariidae</taxon>
        <taxon>Batillaria</taxon>
    </lineage>
</organism>
<evidence type="ECO:0000256" key="5">
    <source>
        <dbReference type="ARBA" id="ARBA00022553"/>
    </source>
</evidence>
<protein>
    <recommendedName>
        <fullName evidence="4">Chitobiosyldiphosphodolichol beta-mannosyltransferase</fullName>
        <ecNumber evidence="3">2.4.1.142</ecNumber>
    </recommendedName>
    <alternativeName>
        <fullName evidence="19">Asparagine-linked glycosylation protein 1 homolog</fullName>
    </alternativeName>
    <alternativeName>
        <fullName evidence="14">Beta-1,4-mannosyltransferase</fullName>
    </alternativeName>
    <alternativeName>
        <fullName evidence="15">GDP-Man:GlcNAc2-PP-dolichol mannosyltransferase</fullName>
    </alternativeName>
    <alternativeName>
        <fullName evidence="13">GDP-mannose-dolichol diphosphochitobiose mannosyltransferase</fullName>
    </alternativeName>
</protein>
<name>A0ABD0M706_9CAEN</name>
<evidence type="ECO:0000256" key="14">
    <source>
        <dbReference type="ARBA" id="ARBA00031566"/>
    </source>
</evidence>
<keyword evidence="9" id="KW-0256">Endoplasmic reticulum</keyword>
<dbReference type="EMBL" id="JACVVK020000004">
    <property type="protein sequence ID" value="KAK7507548.1"/>
    <property type="molecule type" value="Genomic_DNA"/>
</dbReference>
<evidence type="ECO:0000256" key="6">
    <source>
        <dbReference type="ARBA" id="ARBA00022676"/>
    </source>
</evidence>
<keyword evidence="5" id="KW-0597">Phosphoprotein</keyword>
<dbReference type="PANTHER" id="PTHR13036">
    <property type="entry name" value="BETA1,4 MANNOSYLTRANSFERASE"/>
    <property type="match status" value="1"/>
</dbReference>
<feature type="transmembrane region" description="Helical" evidence="20">
    <location>
        <begin position="7"/>
        <end position="26"/>
    </location>
</feature>
<dbReference type="SUPFAM" id="SSF53756">
    <property type="entry name" value="UDP-Glycosyltransferase/glycogen phosphorylase"/>
    <property type="match status" value="1"/>
</dbReference>
<keyword evidence="7" id="KW-0808">Transferase</keyword>
<evidence type="ECO:0000256" key="2">
    <source>
        <dbReference type="ARBA" id="ARBA00004922"/>
    </source>
</evidence>
<evidence type="ECO:0000313" key="22">
    <source>
        <dbReference type="EMBL" id="KAK7507548.1"/>
    </source>
</evidence>
<comment type="caution">
    <text evidence="22">The sequence shown here is derived from an EMBL/GenBank/DDBJ whole genome shotgun (WGS) entry which is preliminary data.</text>
</comment>
<evidence type="ECO:0000256" key="15">
    <source>
        <dbReference type="ARBA" id="ARBA00033088"/>
    </source>
</evidence>
<evidence type="ECO:0000256" key="20">
    <source>
        <dbReference type="SAM" id="Phobius"/>
    </source>
</evidence>
<keyword evidence="12 20" id="KW-0472">Membrane</keyword>
<dbReference type="Gene3D" id="3.40.50.2000">
    <property type="entry name" value="Glycogen Phosphorylase B"/>
    <property type="match status" value="1"/>
</dbReference>
<dbReference type="FunFam" id="3.40.50.2000:FF:000096">
    <property type="entry name" value="ALG1, chitobiosyldiphosphodolichol beta-mannosyltransferase"/>
    <property type="match status" value="1"/>
</dbReference>
<dbReference type="Proteomes" id="UP001519460">
    <property type="component" value="Unassembled WGS sequence"/>
</dbReference>
<evidence type="ECO:0000256" key="13">
    <source>
        <dbReference type="ARBA" id="ARBA00031434"/>
    </source>
</evidence>
<dbReference type="AlphaFoldDB" id="A0ABD0M706"/>
<evidence type="ECO:0000256" key="11">
    <source>
        <dbReference type="ARBA" id="ARBA00022989"/>
    </source>
</evidence>
<feature type="domain" description="Glycosyl transferase family 1" evidence="21">
    <location>
        <begin position="253"/>
        <end position="406"/>
    </location>
</feature>
<evidence type="ECO:0000256" key="3">
    <source>
        <dbReference type="ARBA" id="ARBA00012611"/>
    </source>
</evidence>
<evidence type="ECO:0000313" key="23">
    <source>
        <dbReference type="Proteomes" id="UP001519460"/>
    </source>
</evidence>
<evidence type="ECO:0000259" key="21">
    <source>
        <dbReference type="Pfam" id="PF00534"/>
    </source>
</evidence>
<dbReference type="PANTHER" id="PTHR13036:SF0">
    <property type="entry name" value="CHITOBIOSYLDIPHOSPHODOLICHOL BETA-MANNOSYLTRANSFERASE"/>
    <property type="match status" value="1"/>
</dbReference>
<dbReference type="EC" id="2.4.1.142" evidence="3"/>
<dbReference type="GO" id="GO:0005789">
    <property type="term" value="C:endoplasmic reticulum membrane"/>
    <property type="evidence" value="ECO:0007669"/>
    <property type="project" value="UniProtKB-SubCell"/>
</dbReference>
<comment type="similarity">
    <text evidence="18">Belongs to the glycosyltransferase group 1 family. Glycosyltransferase 33 subfamily.</text>
</comment>
<sequence length="448" mass="51133">MLFSVQILLLTPIVFLILYLLLNYFVKGERCVCIVVLGDIGRSPRMQYHAMSLAQHGYFVHIVGYRGSTPHKKLRNDERIEINHIREAPSFFRLLWTSANLAFTLLLLPKSGHYFVQNPPTIPTFVVVWFVSVVRRSQMIIDWHNYGYTILALKLGPQHLLVSVSQWVERTFGKYAKDNICVTNAMRDDLHHQWNVRATTVYDRPPEMFKPTPTPEQHDLFLRLAKEYPVFKARSASDSATAFTQRDANGAVTKSADRSALVVSSTSWTEDEDFGLLLKALEIYEKDSSGTTPSIVCVITGKGPQKEMYREKIKNLHWKKVQFCLPWLTAEDYPLLLGSADLGVCLHMSSSGLDLPMKVVDMFGCGLPVCAVRYNCVEELVKPGVNGLLFDDSTQLAAQLQELLKEFPCKSSKLDTFRENLQAFQAKRWHDQWTEKVLPIFVDKQKVQ</sequence>
<comment type="subcellular location">
    <subcellularLocation>
        <location evidence="1">Endoplasmic reticulum membrane</location>
        <topology evidence="1">Single-pass membrane protein</topology>
    </subcellularLocation>
</comment>